<evidence type="ECO:0000256" key="1">
    <source>
        <dbReference type="SAM" id="MobiDB-lite"/>
    </source>
</evidence>
<name>A0AAV9X384_9PEZI</name>
<protein>
    <submittedName>
        <fullName evidence="2">Uncharacterized protein</fullName>
    </submittedName>
</protein>
<dbReference type="EMBL" id="JAVHJO010000012">
    <property type="protein sequence ID" value="KAK6532009.1"/>
    <property type="molecule type" value="Genomic_DNA"/>
</dbReference>
<comment type="caution">
    <text evidence="2">The sequence shown here is derived from an EMBL/GenBank/DDBJ whole genome shotgun (WGS) entry which is preliminary data.</text>
</comment>
<proteinExistence type="predicted"/>
<organism evidence="2 3">
    <name type="scientific">Orbilia ellipsospora</name>
    <dbReference type="NCBI Taxonomy" id="2528407"/>
    <lineage>
        <taxon>Eukaryota</taxon>
        <taxon>Fungi</taxon>
        <taxon>Dikarya</taxon>
        <taxon>Ascomycota</taxon>
        <taxon>Pezizomycotina</taxon>
        <taxon>Orbiliomycetes</taxon>
        <taxon>Orbiliales</taxon>
        <taxon>Orbiliaceae</taxon>
        <taxon>Orbilia</taxon>
    </lineage>
</organism>
<evidence type="ECO:0000313" key="2">
    <source>
        <dbReference type="EMBL" id="KAK6532009.1"/>
    </source>
</evidence>
<feature type="region of interest" description="Disordered" evidence="1">
    <location>
        <begin position="60"/>
        <end position="90"/>
    </location>
</feature>
<dbReference type="Proteomes" id="UP001365542">
    <property type="component" value="Unassembled WGS sequence"/>
</dbReference>
<sequence length="332" mass="37582">MQIKPYHSISPPLRPSNIGGLPPRRISAIIIEEDLSDVDSTDSSWFLPANTYEKITISQKEVPADSESVTDAPIKSSSSPIPKQNLDIPTAADTSRRPSICLARLQTQCIDDVDIKLPNYDYIHSPASGSLKNGRRDSTSEVFFHSPLRRTRTYSEYSSNISSSSSVSECESPVFYPDSDDACDCDCEDHNDSVVSKNARSQPIRVPRGSHKRQRRGCFVQNDLKSRVKDEDNVMEDDEEEDCEFEEIPLDDWVQFAYEPSTNFETALITEVVRRRKSDERFATLKSQGLGYEKELENGQFSESHRRSQWIKDMVRLYPQECGGGHVLPCMN</sequence>
<keyword evidence="3" id="KW-1185">Reference proteome</keyword>
<accession>A0AAV9X384</accession>
<feature type="compositionally biased region" description="Low complexity" evidence="1">
    <location>
        <begin position="73"/>
        <end position="83"/>
    </location>
</feature>
<gene>
    <name evidence="2" type="ORF">TWF694_003172</name>
</gene>
<dbReference type="AlphaFoldDB" id="A0AAV9X384"/>
<reference evidence="2 3" key="1">
    <citation type="submission" date="2019-10" db="EMBL/GenBank/DDBJ databases">
        <authorList>
            <person name="Palmer J.M."/>
        </authorList>
    </citation>
    <scope>NUCLEOTIDE SEQUENCE [LARGE SCALE GENOMIC DNA]</scope>
    <source>
        <strain evidence="2 3">TWF694</strain>
    </source>
</reference>
<evidence type="ECO:0000313" key="3">
    <source>
        <dbReference type="Proteomes" id="UP001365542"/>
    </source>
</evidence>